<organism evidence="1 2">
    <name type="scientific">Falsiroseomonas algicola</name>
    <dbReference type="NCBI Taxonomy" id="2716930"/>
    <lineage>
        <taxon>Bacteria</taxon>
        <taxon>Pseudomonadati</taxon>
        <taxon>Pseudomonadota</taxon>
        <taxon>Alphaproteobacteria</taxon>
        <taxon>Acetobacterales</taxon>
        <taxon>Roseomonadaceae</taxon>
        <taxon>Falsiroseomonas</taxon>
    </lineage>
</organism>
<evidence type="ECO:0000313" key="2">
    <source>
        <dbReference type="Proteomes" id="UP000475385"/>
    </source>
</evidence>
<proteinExistence type="predicted"/>
<gene>
    <name evidence="1" type="ORF">G3576_09610</name>
</gene>
<evidence type="ECO:0000313" key="1">
    <source>
        <dbReference type="EMBL" id="NGM20269.1"/>
    </source>
</evidence>
<name>A0A6M1LJY0_9PROT</name>
<dbReference type="EMBL" id="JAAIKB010000003">
    <property type="protein sequence ID" value="NGM20269.1"/>
    <property type="molecule type" value="Genomic_DNA"/>
</dbReference>
<comment type="caution">
    <text evidence="1">The sequence shown here is derived from an EMBL/GenBank/DDBJ whole genome shotgun (WGS) entry which is preliminary data.</text>
</comment>
<sequence>MPPTTALLFQTHFFDRWAARAFDRLRAACPAHYRPVVIIHLGPGAPVPKRLADVPHHIVRTPEMRFPGYPAKSGGEAWTLWAGGHTDLIALHYYRAQPQHARYWVVEYDVRYSGRWRRFLDAFEDDEADLLAPGLIPRDSDPDWYNWPSLSAPMPLPESRQWRAFLPIYRASAAMMRVMDAAYREGWGGHCEATWPTLGMEAGLTVIDLGGDGPMTPQRYRGRHYTNTPLQVNLSPGTLVFKPPLYRMGTRPDMLWHPVKPFFWRTEVKEGLRDIKRRAGIVVRGTLAWWRGRRAAAPASVAAETTGSASPS</sequence>
<protein>
    <submittedName>
        <fullName evidence="1">Uncharacterized protein</fullName>
    </submittedName>
</protein>
<dbReference type="AlphaFoldDB" id="A0A6M1LJY0"/>
<reference evidence="1 2" key="2">
    <citation type="submission" date="2020-03" db="EMBL/GenBank/DDBJ databases">
        <title>Roseomonas stagni sp. nov., isolated from pond water in Japan.</title>
        <authorList>
            <person name="Furuhata K."/>
            <person name="Miyamoto H."/>
            <person name="Goto K."/>
        </authorList>
    </citation>
    <scope>NUCLEOTIDE SEQUENCE [LARGE SCALE GENOMIC DNA]</scope>
    <source>
        <strain evidence="1 2">PeD5</strain>
    </source>
</reference>
<reference evidence="1 2" key="1">
    <citation type="submission" date="2020-02" db="EMBL/GenBank/DDBJ databases">
        <authorList>
            <person name="Kim H.M."/>
            <person name="Jeon C.O."/>
        </authorList>
    </citation>
    <scope>NUCLEOTIDE SEQUENCE [LARGE SCALE GENOMIC DNA]</scope>
    <source>
        <strain evidence="1 2">PeD5</strain>
    </source>
</reference>
<dbReference type="RefSeq" id="WP_164694174.1">
    <property type="nucleotide sequence ID" value="NZ_JAAIKB010000003.1"/>
</dbReference>
<dbReference type="Proteomes" id="UP000475385">
    <property type="component" value="Unassembled WGS sequence"/>
</dbReference>
<accession>A0A6M1LJY0</accession>
<keyword evidence="2" id="KW-1185">Reference proteome</keyword>